<keyword evidence="2" id="KW-1185">Reference proteome</keyword>
<dbReference type="EMBL" id="AAWS01000056">
    <property type="protein sequence ID" value="EAY25016.1"/>
    <property type="molecule type" value="Genomic_DNA"/>
</dbReference>
<organism evidence="1 2">
    <name type="scientific">Microscilla marina ATCC 23134</name>
    <dbReference type="NCBI Taxonomy" id="313606"/>
    <lineage>
        <taxon>Bacteria</taxon>
        <taxon>Pseudomonadati</taxon>
        <taxon>Bacteroidota</taxon>
        <taxon>Cytophagia</taxon>
        <taxon>Cytophagales</taxon>
        <taxon>Microscillaceae</taxon>
        <taxon>Microscilla</taxon>
    </lineage>
</organism>
<dbReference type="Proteomes" id="UP000004095">
    <property type="component" value="Unassembled WGS sequence"/>
</dbReference>
<dbReference type="AlphaFoldDB" id="A1ZX35"/>
<protein>
    <submittedName>
        <fullName evidence="1">Uncharacterized protein</fullName>
    </submittedName>
</protein>
<proteinExistence type="predicted"/>
<name>A1ZX35_MICM2</name>
<reference evidence="1 2" key="1">
    <citation type="submission" date="2007-01" db="EMBL/GenBank/DDBJ databases">
        <authorList>
            <person name="Haygood M."/>
            <person name="Podell S."/>
            <person name="Anderson C."/>
            <person name="Hopkinson B."/>
            <person name="Roe K."/>
            <person name="Barbeau K."/>
            <person name="Gaasterland T."/>
            <person name="Ferriera S."/>
            <person name="Johnson J."/>
            <person name="Kravitz S."/>
            <person name="Beeson K."/>
            <person name="Sutton G."/>
            <person name="Rogers Y.-H."/>
            <person name="Friedman R."/>
            <person name="Frazier M."/>
            <person name="Venter J.C."/>
        </authorList>
    </citation>
    <scope>NUCLEOTIDE SEQUENCE [LARGE SCALE GENOMIC DNA]</scope>
    <source>
        <strain evidence="1 2">ATCC 23134</strain>
    </source>
</reference>
<sequence length="88" mass="10771">MAKITIQDYIKAFHCESTRNFKRFRVEIYLKTLIEEDHETIPRPWYNLRGEKAIQWTLLLAKVFRDKLQVEVTFNEKTRRISEIRKVE</sequence>
<comment type="caution">
    <text evidence="1">The sequence shown here is derived from an EMBL/GenBank/DDBJ whole genome shotgun (WGS) entry which is preliminary data.</text>
</comment>
<evidence type="ECO:0000313" key="2">
    <source>
        <dbReference type="Proteomes" id="UP000004095"/>
    </source>
</evidence>
<dbReference type="RefSeq" id="WP_002703605.1">
    <property type="nucleotide sequence ID" value="NZ_AAWS01000056.1"/>
</dbReference>
<evidence type="ECO:0000313" key="1">
    <source>
        <dbReference type="EMBL" id="EAY25016.1"/>
    </source>
</evidence>
<gene>
    <name evidence="1" type="ORF">M23134_07205</name>
</gene>
<accession>A1ZX35</accession>